<accession>J9AIX2</accession>
<keyword evidence="1" id="KW-0472">Membrane</keyword>
<keyword evidence="1" id="KW-1133">Transmembrane helix</keyword>
<dbReference type="AlphaFoldDB" id="J9AIX2"/>
<protein>
    <submittedName>
        <fullName evidence="2">Uncharacterized protein</fullName>
    </submittedName>
</protein>
<dbReference type="EMBL" id="ADBV01012852">
    <property type="protein sequence ID" value="EJW74100.1"/>
    <property type="molecule type" value="Genomic_DNA"/>
</dbReference>
<sequence>MWYEQIYSSAITVACVVITMYAMLPVNLIETGHAHRRHMHGYITKPMWYEQIYSSAITVACVVITMYAMLPVNLIETGHAHRRHMHGYMYVF</sequence>
<reference evidence="3" key="1">
    <citation type="submission" date="2012-08" db="EMBL/GenBank/DDBJ databases">
        <title>The Genome Sequence of Wuchereria bancrofti.</title>
        <authorList>
            <person name="Nutman T.B."/>
            <person name="Fink D.L."/>
            <person name="Russ C."/>
            <person name="Young S."/>
            <person name="Zeng Q."/>
            <person name="Koehrsen M."/>
            <person name="Alvarado L."/>
            <person name="Berlin A."/>
            <person name="Chapman S.B."/>
            <person name="Chen Z."/>
            <person name="Freedman E."/>
            <person name="Gellesch M."/>
            <person name="Goldberg J."/>
            <person name="Griggs A."/>
            <person name="Gujja S."/>
            <person name="Heilman E.R."/>
            <person name="Heiman D."/>
            <person name="Hepburn T."/>
            <person name="Howarth C."/>
            <person name="Jen D."/>
            <person name="Larson L."/>
            <person name="Lewis B."/>
            <person name="Mehta T."/>
            <person name="Park D."/>
            <person name="Pearson M."/>
            <person name="Roberts A."/>
            <person name="Saif S."/>
            <person name="Shea T."/>
            <person name="Shenoy N."/>
            <person name="Sisk P."/>
            <person name="Stolte C."/>
            <person name="Sykes S."/>
            <person name="Walk T."/>
            <person name="White J."/>
            <person name="Yandava C."/>
            <person name="Haas B."/>
            <person name="Henn M.R."/>
            <person name="Nusbaum C."/>
            <person name="Birren B."/>
        </authorList>
    </citation>
    <scope>NUCLEOTIDE SEQUENCE [LARGE SCALE GENOMIC DNA]</scope>
    <source>
        <strain evidence="3">NA</strain>
    </source>
</reference>
<organism evidence="2 3">
    <name type="scientific">Wuchereria bancrofti</name>
    <dbReference type="NCBI Taxonomy" id="6293"/>
    <lineage>
        <taxon>Eukaryota</taxon>
        <taxon>Metazoa</taxon>
        <taxon>Ecdysozoa</taxon>
        <taxon>Nematoda</taxon>
        <taxon>Chromadorea</taxon>
        <taxon>Rhabditida</taxon>
        <taxon>Spirurina</taxon>
        <taxon>Spiruromorpha</taxon>
        <taxon>Filarioidea</taxon>
        <taxon>Onchocercidae</taxon>
        <taxon>Wuchereria</taxon>
    </lineage>
</organism>
<gene>
    <name evidence="2" type="ORF">WUBG_14993</name>
</gene>
<name>J9AIX2_WUCBA</name>
<feature type="transmembrane region" description="Helical" evidence="1">
    <location>
        <begin position="6"/>
        <end position="29"/>
    </location>
</feature>
<comment type="caution">
    <text evidence="2">The sequence shown here is derived from an EMBL/GenBank/DDBJ whole genome shotgun (WGS) entry which is preliminary data.</text>
</comment>
<evidence type="ECO:0000256" key="1">
    <source>
        <dbReference type="SAM" id="Phobius"/>
    </source>
</evidence>
<keyword evidence="1" id="KW-0812">Transmembrane</keyword>
<evidence type="ECO:0000313" key="2">
    <source>
        <dbReference type="EMBL" id="EJW74100.1"/>
    </source>
</evidence>
<dbReference type="Proteomes" id="UP000004810">
    <property type="component" value="Unassembled WGS sequence"/>
</dbReference>
<proteinExistence type="predicted"/>
<evidence type="ECO:0000313" key="3">
    <source>
        <dbReference type="Proteomes" id="UP000004810"/>
    </source>
</evidence>
<feature type="transmembrane region" description="Helical" evidence="1">
    <location>
        <begin position="50"/>
        <end position="70"/>
    </location>
</feature>